<dbReference type="AlphaFoldDB" id="M1B6W9"/>
<organism evidence="1 2">
    <name type="scientific">Solanum tuberosum</name>
    <name type="common">Potato</name>
    <dbReference type="NCBI Taxonomy" id="4113"/>
    <lineage>
        <taxon>Eukaryota</taxon>
        <taxon>Viridiplantae</taxon>
        <taxon>Streptophyta</taxon>
        <taxon>Embryophyta</taxon>
        <taxon>Tracheophyta</taxon>
        <taxon>Spermatophyta</taxon>
        <taxon>Magnoliopsida</taxon>
        <taxon>eudicotyledons</taxon>
        <taxon>Gunneridae</taxon>
        <taxon>Pentapetalae</taxon>
        <taxon>asterids</taxon>
        <taxon>lamiids</taxon>
        <taxon>Solanales</taxon>
        <taxon>Solanaceae</taxon>
        <taxon>Solanoideae</taxon>
        <taxon>Solaneae</taxon>
        <taxon>Solanum</taxon>
    </lineage>
</organism>
<dbReference type="InParanoid" id="M1B6W9"/>
<sequence>MIVTITYTTTRKACATKGSKYFLAWTGKPIQRSITRPFRTSESCESPSESSLCQRTDQTCI</sequence>
<keyword evidence="2" id="KW-1185">Reference proteome</keyword>
<protein>
    <submittedName>
        <fullName evidence="1">Uncharacterized protein</fullName>
    </submittedName>
</protein>
<dbReference type="Gramene" id="PGSC0003DMT400038463">
    <property type="protein sequence ID" value="PGSC0003DMT400038463"/>
    <property type="gene ID" value="PGSC0003DMG402014844"/>
</dbReference>
<reference evidence="2" key="1">
    <citation type="journal article" date="2011" name="Nature">
        <title>Genome sequence and analysis of the tuber crop potato.</title>
        <authorList>
            <consortium name="The Potato Genome Sequencing Consortium"/>
        </authorList>
    </citation>
    <scope>NUCLEOTIDE SEQUENCE [LARGE SCALE GENOMIC DNA]</scope>
    <source>
        <strain evidence="2">cv. DM1-3 516 R44</strain>
    </source>
</reference>
<evidence type="ECO:0000313" key="2">
    <source>
        <dbReference type="Proteomes" id="UP000011115"/>
    </source>
</evidence>
<evidence type="ECO:0000313" key="1">
    <source>
        <dbReference type="EnsemblPlants" id="PGSC0003DMT400038463"/>
    </source>
</evidence>
<reference evidence="1" key="2">
    <citation type="submission" date="2015-06" db="UniProtKB">
        <authorList>
            <consortium name="EnsemblPlants"/>
        </authorList>
    </citation>
    <scope>IDENTIFICATION</scope>
    <source>
        <strain evidence="1">DM1-3 516 R44</strain>
    </source>
</reference>
<dbReference type="PaxDb" id="4113-PGSC0003DMT400038463"/>
<dbReference type="EnsemblPlants" id="PGSC0003DMT400038463">
    <property type="protein sequence ID" value="PGSC0003DMT400038463"/>
    <property type="gene ID" value="PGSC0003DMG402014844"/>
</dbReference>
<dbReference type="HOGENOM" id="CLU_2927210_0_0_1"/>
<proteinExistence type="predicted"/>
<accession>M1B6W9</accession>
<dbReference type="Proteomes" id="UP000011115">
    <property type="component" value="Unassembled WGS sequence"/>
</dbReference>
<name>M1B6W9_SOLTU</name>